<sequence length="591" mass="67625">MSTTSRSEMPQRGNQLRNVSEASDMRLCANDLLRLPWYGILLIFLYRLLLCLSTQTAESPDEWWQSTEVAYNIVFGKGHLPWEWHVGLRSVVFPGMLSIPFFMLKLLGLDSAWAVWFIARLMQSFVITAIDFFVFRLGGLLDVELRQATKNAVGAGNSSKSIMFLSKKVTKGRALGRSVAHFALLLSLSNWYMSYVGVRVYGNVMEALLVLMAVQQTNYTGFLLLSGLACVIRVTSGVVLFPLLFLHALWAVREGGVRKGLMHIIFRGLLIFLVVFGALVLCDSLFYNKLIVTPIVFLRFNVLQNSSRFFGEHPWYFYLVLSLPGLLGPHFIFTLFAPLVMYLDKTSKVVKRHMLGLICIILWSIFCYSLISHKENRFIVPVMPIAFVVTAFVLARLYDKSRVVRGLHRVFLVFNLILFLVGAYVHRRGALDVMSELRHGPNIDRVDIIARCYITPGYSFVHGKVNHLSLIDCSMRLNPDTGLPELTEDSMFQRYPKDYVLWKYDGVHTFNVSDPEQRRNADELGRVVRPSSAPYPDVIVTFHSTAKKIQGPFLEKHGYKLYRSFIHTPLSFDSFEDVHLEMWVRKLVKYN</sequence>
<evidence type="ECO:0000256" key="4">
    <source>
        <dbReference type="ARBA" id="ARBA00022692"/>
    </source>
</evidence>
<accession>A0A422NTW3</accession>
<gene>
    <name evidence="9" type="ORF">TraAM80_02445</name>
</gene>
<feature type="transmembrane region" description="Helical" evidence="8">
    <location>
        <begin position="410"/>
        <end position="426"/>
    </location>
</feature>
<feature type="transmembrane region" description="Helical" evidence="8">
    <location>
        <begin position="315"/>
        <end position="342"/>
    </location>
</feature>
<keyword evidence="3 9" id="KW-0808">Transferase</keyword>
<comment type="subcellular location">
    <subcellularLocation>
        <location evidence="1 8">Endoplasmic reticulum membrane</location>
        <topology evidence="1 8">Multi-pass membrane protein</topology>
    </subcellularLocation>
</comment>
<feature type="transmembrane region" description="Helical" evidence="8">
    <location>
        <begin position="354"/>
        <end position="372"/>
    </location>
</feature>
<dbReference type="AlphaFoldDB" id="A0A422NTW3"/>
<evidence type="ECO:0000256" key="6">
    <source>
        <dbReference type="ARBA" id="ARBA00022989"/>
    </source>
</evidence>
<feature type="transmembrane region" description="Helical" evidence="8">
    <location>
        <begin position="378"/>
        <end position="398"/>
    </location>
</feature>
<keyword evidence="7 8" id="KW-0472">Membrane</keyword>
<keyword evidence="4 8" id="KW-0812">Transmembrane</keyword>
<dbReference type="GO" id="GO:0006506">
    <property type="term" value="P:GPI anchor biosynthetic process"/>
    <property type="evidence" value="ECO:0007669"/>
    <property type="project" value="TreeGrafter"/>
</dbReference>
<organism evidence="9 10">
    <name type="scientific">Trypanosoma rangeli</name>
    <dbReference type="NCBI Taxonomy" id="5698"/>
    <lineage>
        <taxon>Eukaryota</taxon>
        <taxon>Discoba</taxon>
        <taxon>Euglenozoa</taxon>
        <taxon>Kinetoplastea</taxon>
        <taxon>Metakinetoplastina</taxon>
        <taxon>Trypanosomatida</taxon>
        <taxon>Trypanosomatidae</taxon>
        <taxon>Trypanosoma</taxon>
        <taxon>Herpetosoma</taxon>
    </lineage>
</organism>
<dbReference type="Proteomes" id="UP000283634">
    <property type="component" value="Unassembled WGS sequence"/>
</dbReference>
<dbReference type="OMA" id="HEWPDYL"/>
<keyword evidence="2 8" id="KW-0328">Glycosyltransferase</keyword>
<dbReference type="InterPro" id="IPR005599">
    <property type="entry name" value="GPI_mannosylTrfase"/>
</dbReference>
<dbReference type="PANTHER" id="PTHR22760">
    <property type="entry name" value="GLYCOSYLTRANSFERASE"/>
    <property type="match status" value="1"/>
</dbReference>
<proteinExistence type="inferred from homology"/>
<protein>
    <recommendedName>
        <fullName evidence="8">Mannosyltransferase</fullName>
        <ecNumber evidence="8">2.4.1.-</ecNumber>
    </recommendedName>
</protein>
<dbReference type="GO" id="GO:0000026">
    <property type="term" value="F:alpha-1,2-mannosyltransferase activity"/>
    <property type="evidence" value="ECO:0007669"/>
    <property type="project" value="TreeGrafter"/>
</dbReference>
<evidence type="ECO:0000256" key="8">
    <source>
        <dbReference type="RuleBase" id="RU363075"/>
    </source>
</evidence>
<keyword evidence="10" id="KW-1185">Reference proteome</keyword>
<dbReference type="VEuPathDB" id="TriTrypDB:TRSC58_00065"/>
<dbReference type="Pfam" id="PF03901">
    <property type="entry name" value="Glyco_transf_22"/>
    <property type="match status" value="1"/>
</dbReference>
<feature type="transmembrane region" description="Helical" evidence="8">
    <location>
        <begin position="179"/>
        <end position="202"/>
    </location>
</feature>
<feature type="transmembrane region" description="Helical" evidence="8">
    <location>
        <begin position="113"/>
        <end position="135"/>
    </location>
</feature>
<feature type="transmembrane region" description="Helical" evidence="8">
    <location>
        <begin position="264"/>
        <end position="287"/>
    </location>
</feature>
<evidence type="ECO:0000313" key="9">
    <source>
        <dbReference type="EMBL" id="RNF08900.1"/>
    </source>
</evidence>
<feature type="transmembrane region" description="Helical" evidence="8">
    <location>
        <begin position="86"/>
        <end position="107"/>
    </location>
</feature>
<feature type="transmembrane region" description="Helical" evidence="8">
    <location>
        <begin position="222"/>
        <end position="252"/>
    </location>
</feature>
<evidence type="ECO:0000256" key="3">
    <source>
        <dbReference type="ARBA" id="ARBA00022679"/>
    </source>
</evidence>
<comment type="similarity">
    <text evidence="8">Belongs to the glycosyltransferase 22 family.</text>
</comment>
<evidence type="ECO:0000256" key="1">
    <source>
        <dbReference type="ARBA" id="ARBA00004477"/>
    </source>
</evidence>
<dbReference type="GeneID" id="40326378"/>
<name>A0A422NTW3_TRYRA</name>
<dbReference type="GO" id="GO:0005789">
    <property type="term" value="C:endoplasmic reticulum membrane"/>
    <property type="evidence" value="ECO:0007669"/>
    <property type="project" value="UniProtKB-SubCell"/>
</dbReference>
<feature type="transmembrane region" description="Helical" evidence="8">
    <location>
        <begin position="35"/>
        <end position="52"/>
    </location>
</feature>
<comment type="caution">
    <text evidence="9">The sequence shown here is derived from an EMBL/GenBank/DDBJ whole genome shotgun (WGS) entry which is preliminary data.</text>
</comment>
<reference evidence="9 10" key="1">
    <citation type="journal article" date="2018" name="BMC Genomics">
        <title>Genomic comparison of Trypanosoma conorhini and Trypanosoma rangeli to Trypanosoma cruzi strains of high and low virulence.</title>
        <authorList>
            <person name="Bradwell K.R."/>
            <person name="Koparde V.N."/>
            <person name="Matveyev A.V."/>
            <person name="Serrano M.G."/>
            <person name="Alves J.M."/>
            <person name="Parikh H."/>
            <person name="Huang B."/>
            <person name="Lee V."/>
            <person name="Espinosa-Alvarez O."/>
            <person name="Ortiz P.A."/>
            <person name="Costa-Martins A.G."/>
            <person name="Teixeira M.M."/>
            <person name="Buck G.A."/>
        </authorList>
    </citation>
    <scope>NUCLEOTIDE SEQUENCE [LARGE SCALE GENOMIC DNA]</scope>
    <source>
        <strain evidence="9 10">AM80</strain>
    </source>
</reference>
<evidence type="ECO:0000256" key="2">
    <source>
        <dbReference type="ARBA" id="ARBA00022676"/>
    </source>
</evidence>
<evidence type="ECO:0000313" key="10">
    <source>
        <dbReference type="Proteomes" id="UP000283634"/>
    </source>
</evidence>
<dbReference type="EC" id="2.4.1.-" evidence="8"/>
<dbReference type="EMBL" id="MKGL01000057">
    <property type="protein sequence ID" value="RNF08900.1"/>
    <property type="molecule type" value="Genomic_DNA"/>
</dbReference>
<dbReference type="RefSeq" id="XP_029240662.1">
    <property type="nucleotide sequence ID" value="XM_029379448.1"/>
</dbReference>
<dbReference type="OrthoDB" id="416834at2759"/>
<evidence type="ECO:0000256" key="5">
    <source>
        <dbReference type="ARBA" id="ARBA00022824"/>
    </source>
</evidence>
<dbReference type="PANTHER" id="PTHR22760:SF4">
    <property type="entry name" value="GPI MANNOSYLTRANSFERASE 3"/>
    <property type="match status" value="1"/>
</dbReference>
<keyword evidence="6 8" id="KW-1133">Transmembrane helix</keyword>
<evidence type="ECO:0000256" key="7">
    <source>
        <dbReference type="ARBA" id="ARBA00023136"/>
    </source>
</evidence>
<keyword evidence="5 8" id="KW-0256">Endoplasmic reticulum</keyword>